<keyword evidence="5 20" id="KW-0633">Potassium transport</keyword>
<evidence type="ECO:0000256" key="16">
    <source>
        <dbReference type="ARBA" id="ARBA00023136"/>
    </source>
</evidence>
<evidence type="ECO:0000256" key="2">
    <source>
        <dbReference type="ARBA" id="ARBA00006934"/>
    </source>
</evidence>
<keyword evidence="6" id="KW-0597">Phosphoprotein</keyword>
<keyword evidence="4" id="KW-1003">Cell membrane</keyword>
<dbReference type="Gene3D" id="2.70.150.10">
    <property type="entry name" value="Calcium-transporting ATPase, cytoplasmic transduction domain A"/>
    <property type="match status" value="1"/>
</dbReference>
<keyword evidence="7" id="KW-0740">Sodium/potassium transport</keyword>
<evidence type="ECO:0000256" key="5">
    <source>
        <dbReference type="ARBA" id="ARBA00022538"/>
    </source>
</evidence>
<keyword evidence="8 20" id="KW-0812">Transmembrane</keyword>
<evidence type="ECO:0000256" key="11">
    <source>
        <dbReference type="ARBA" id="ARBA00022958"/>
    </source>
</evidence>
<evidence type="ECO:0000256" key="4">
    <source>
        <dbReference type="ARBA" id="ARBA00022475"/>
    </source>
</evidence>
<dbReference type="InterPro" id="IPR001757">
    <property type="entry name" value="P_typ_ATPase"/>
</dbReference>
<dbReference type="Gene3D" id="3.40.50.1000">
    <property type="entry name" value="HAD superfamily/HAD-like"/>
    <property type="match status" value="1"/>
</dbReference>
<comment type="subunit">
    <text evidence="19">The sodium/potassium-transporting ATPase is composed of a catalytic alpha subunit, an auxiliary non-catalytic beta subunit and an additional regulatory subunit.</text>
</comment>
<comment type="similarity">
    <text evidence="2 20">Belongs to the cation transport ATPase (P-type) (TC 3.A.3) family. Type IIC subfamily.</text>
</comment>
<comment type="function">
    <text evidence="18">This is the catalytic component of the active enzyme, which catalyzes the hydrolysis of ATP coupled with the exchange of sodium and potassium ions across the plasma membrane. This action creates the electrochemical gradient of sodium and potassium ions, providing the energy for active transport of various nutrients.</text>
</comment>
<evidence type="ECO:0000256" key="19">
    <source>
        <dbReference type="ARBA" id="ARBA00038795"/>
    </source>
</evidence>
<dbReference type="InterPro" id="IPR023214">
    <property type="entry name" value="HAD_sf"/>
</dbReference>
<dbReference type="Pfam" id="PF13246">
    <property type="entry name" value="Cation_ATPase"/>
    <property type="match status" value="1"/>
</dbReference>
<comment type="caution">
    <text evidence="20">Lacks conserved residue(s) required for the propagation of feature annotation.</text>
</comment>
<evidence type="ECO:0000256" key="13">
    <source>
        <dbReference type="ARBA" id="ARBA00022989"/>
    </source>
</evidence>
<reference evidence="23" key="1">
    <citation type="journal article" date="2023" name="Insect Mol. Biol.">
        <title>Genome sequencing provides insights into the evolution of gene families encoding plant cell wall-degrading enzymes in longhorned beetles.</title>
        <authorList>
            <person name="Shin N.R."/>
            <person name="Okamura Y."/>
            <person name="Kirsch R."/>
            <person name="Pauchet Y."/>
        </authorList>
    </citation>
    <scope>NUCLEOTIDE SEQUENCE</scope>
    <source>
        <strain evidence="23">MMC_N1</strain>
    </source>
</reference>
<dbReference type="InterPro" id="IPR018303">
    <property type="entry name" value="ATPase_P-typ_P_site"/>
</dbReference>
<keyword evidence="9 20" id="KW-0547">Nucleotide-binding</keyword>
<dbReference type="PRINTS" id="PR00119">
    <property type="entry name" value="CATATPASE"/>
</dbReference>
<dbReference type="SUPFAM" id="SSF81653">
    <property type="entry name" value="Calcium ATPase, transduction domain A"/>
    <property type="match status" value="1"/>
</dbReference>
<keyword evidence="10 20" id="KW-0067">ATP-binding</keyword>
<keyword evidence="13 20" id="KW-1133">Transmembrane helix</keyword>
<dbReference type="InterPro" id="IPR036412">
    <property type="entry name" value="HAD-like_sf"/>
</dbReference>
<feature type="domain" description="Cation-transporting P-type ATPase N-terminal" evidence="22">
    <location>
        <begin position="57"/>
        <end position="131"/>
    </location>
</feature>
<dbReference type="PANTHER" id="PTHR43294:SF13">
    <property type="entry name" value="SODIUM_POTASSIUM-TRANSPORTING ATPASE SUBUNIT ALPHA"/>
    <property type="match status" value="1"/>
</dbReference>
<evidence type="ECO:0000256" key="12">
    <source>
        <dbReference type="ARBA" id="ARBA00022967"/>
    </source>
</evidence>
<dbReference type="InterPro" id="IPR004014">
    <property type="entry name" value="ATPase_P-typ_cation-transptr_N"/>
</dbReference>
<gene>
    <name evidence="23" type="ORF">NQ317_005645</name>
</gene>
<keyword evidence="3 20" id="KW-0813">Transport</keyword>
<dbReference type="InterPro" id="IPR023299">
    <property type="entry name" value="ATPase_P-typ_cyto_dom_N"/>
</dbReference>
<evidence type="ECO:0000256" key="6">
    <source>
        <dbReference type="ARBA" id="ARBA00022553"/>
    </source>
</evidence>
<evidence type="ECO:0000256" key="20">
    <source>
        <dbReference type="RuleBase" id="RU362084"/>
    </source>
</evidence>
<dbReference type="InterPro" id="IPR023298">
    <property type="entry name" value="ATPase_P-typ_TM_dom_sf"/>
</dbReference>
<evidence type="ECO:0000256" key="7">
    <source>
        <dbReference type="ARBA" id="ARBA00022607"/>
    </source>
</evidence>
<keyword evidence="14" id="KW-0915">Sodium</keyword>
<feature type="transmembrane region" description="Helical" evidence="20">
    <location>
        <begin position="855"/>
        <end position="879"/>
    </location>
</feature>
<feature type="transmembrane region" description="Helical" evidence="20">
    <location>
        <begin position="968"/>
        <end position="985"/>
    </location>
</feature>
<keyword evidence="12" id="KW-1278">Translocase</keyword>
<feature type="transmembrane region" description="Helical" evidence="20">
    <location>
        <begin position="144"/>
        <end position="164"/>
    </location>
</feature>
<sequence>MDKKRQMKNRQSRSSRLSLGSVSVVKSSSTGSTYLKPLRKVRSLHQIAEFKKDFALDDHMITLEDFVNRYSTDIDYGLFDDQADRLLQSCGPNCLAETATKPKWIILVEFLFGGFNMLLWIGAILTFVDFGLSYTYYNEISMEALATGIFLTTVNLFTGFFGYYQETTSSSIMESFRNMVPKYATVIRNGEKRIMPSEEVVLGDLVEVNAGDVVPADIRIITSNDLKVDNSCITGESSAVSRGPDCTDTNPLESMNLAFYSTSVVQGSGTGIVIRCGENTVIGRIAGLTSSIQKDETLIRKELKYFVRVISVMAIIIGLTFFTVSMISGYSFFRSLSYFISISVANVPEGLPICLTASLSLTAKRMAKNNCMVKKLQAIETLGSCTVICSDKTGTLTQNKMIASHLYYNASERDVLTNFDSIDKENESYAALCKIATLCSRASFIDSEEVPIDQRKTTGDASESAILKIMEKLEGNVEMRRKEYPKVCEIPFNSVNKYQVSIHRLLEEKQFLLVMKGAPEKVLDLCKTILRDDEVLEINAHILKSIKKSIQNLGTKGERVLAFADLLLPPEYKSGYTFNSDKPNFPLKDLRFIGMISMIDPPRPSVPEAVSKCRSAGIRVIMVTGDHPVTAAAIARKVGIISPNALSVYDIAARNDVSLTKITENERTQCTAAVVTGADLRQLTETELKKILTTYKEIIFARTSPQQKLKIVEALQRMDMIVAVTGDGVNDSPALKKADIGIAMGITGTDVSKEAADMILLDDNFSSIVTGIEEGRLIFDNLKKSVAYALTSNVPEIAPFILMMALGIPDALSIMTILVIDVGTDLWPCISLAYEKPEADIMRKSPRNPKKDKLINCKLISLTFAQIGVTQAVASYAVYFTIMAGHGFFWGQLKGIRKQWEDPDVTDLTDCYGQEWTFQQRQLLTRKCIAGYFLALNVTQIADLLVCKTRRLSLFQQGMTNHVMNAGLMFQIFLALIMVYCPVLNTTLQFAPIEFVALLPTVPFAVFLLVYDELRKLLIRKYPDGFMKRETYY</sequence>
<keyword evidence="24" id="KW-1185">Reference proteome</keyword>
<organism evidence="23 24">
    <name type="scientific">Molorchus minor</name>
    <dbReference type="NCBI Taxonomy" id="1323400"/>
    <lineage>
        <taxon>Eukaryota</taxon>
        <taxon>Metazoa</taxon>
        <taxon>Ecdysozoa</taxon>
        <taxon>Arthropoda</taxon>
        <taxon>Hexapoda</taxon>
        <taxon>Insecta</taxon>
        <taxon>Pterygota</taxon>
        <taxon>Neoptera</taxon>
        <taxon>Endopterygota</taxon>
        <taxon>Coleoptera</taxon>
        <taxon>Polyphaga</taxon>
        <taxon>Cucujiformia</taxon>
        <taxon>Chrysomeloidea</taxon>
        <taxon>Cerambycidae</taxon>
        <taxon>Lamiinae</taxon>
        <taxon>Monochamini</taxon>
        <taxon>Molorchus</taxon>
    </lineage>
</organism>
<dbReference type="Pfam" id="PF00689">
    <property type="entry name" value="Cation_ATPase_C"/>
    <property type="match status" value="1"/>
</dbReference>
<comment type="subcellular location">
    <subcellularLocation>
        <location evidence="1 20">Cell membrane</location>
        <topology evidence="1 20">Multi-pass membrane protein</topology>
    </subcellularLocation>
</comment>
<dbReference type="SFLD" id="SFLDF00027">
    <property type="entry name" value="p-type_atpase"/>
    <property type="match status" value="1"/>
</dbReference>
<feature type="compositionally biased region" description="Basic residues" evidence="21">
    <location>
        <begin position="1"/>
        <end position="13"/>
    </location>
</feature>
<name>A0ABQ9K815_9CUCU</name>
<dbReference type="EMBL" id="JAPWTJ010000002">
    <property type="protein sequence ID" value="KAJ8986171.1"/>
    <property type="molecule type" value="Genomic_DNA"/>
</dbReference>
<dbReference type="Pfam" id="PF00122">
    <property type="entry name" value="E1-E2_ATPase"/>
    <property type="match status" value="1"/>
</dbReference>
<dbReference type="InterPro" id="IPR050510">
    <property type="entry name" value="Cation_transp_ATPase_P-type"/>
</dbReference>
<evidence type="ECO:0000256" key="3">
    <source>
        <dbReference type="ARBA" id="ARBA00022448"/>
    </source>
</evidence>
<evidence type="ECO:0000313" key="24">
    <source>
        <dbReference type="Proteomes" id="UP001162164"/>
    </source>
</evidence>
<dbReference type="InterPro" id="IPR008250">
    <property type="entry name" value="ATPase_P-typ_transduc_dom_A_sf"/>
</dbReference>
<dbReference type="PANTHER" id="PTHR43294">
    <property type="entry name" value="SODIUM/POTASSIUM-TRANSPORTING ATPASE SUBUNIT ALPHA"/>
    <property type="match status" value="1"/>
</dbReference>
<dbReference type="SFLD" id="SFLDS00003">
    <property type="entry name" value="Haloacid_Dehalogenase"/>
    <property type="match status" value="1"/>
</dbReference>
<evidence type="ECO:0000256" key="21">
    <source>
        <dbReference type="SAM" id="MobiDB-lite"/>
    </source>
</evidence>
<dbReference type="SFLD" id="SFLDG00002">
    <property type="entry name" value="C1.7:_P-type_atpase_like"/>
    <property type="match status" value="1"/>
</dbReference>
<dbReference type="NCBIfam" id="TIGR01494">
    <property type="entry name" value="ATPase_P-type"/>
    <property type="match status" value="2"/>
</dbReference>
<protein>
    <recommendedName>
        <fullName evidence="20">Sodium/potassium-transporting ATPase subunit alpha</fullName>
    </recommendedName>
</protein>
<feature type="transmembrane region" description="Helical" evidence="20">
    <location>
        <begin position="305"/>
        <end position="330"/>
    </location>
</feature>
<accession>A0ABQ9K815</accession>
<evidence type="ECO:0000313" key="23">
    <source>
        <dbReference type="EMBL" id="KAJ8986171.1"/>
    </source>
</evidence>
<dbReference type="NCBIfam" id="TIGR01106">
    <property type="entry name" value="ATPase-IIC_X-K"/>
    <property type="match status" value="1"/>
</dbReference>
<keyword evidence="20" id="KW-0479">Metal-binding</keyword>
<evidence type="ECO:0000256" key="1">
    <source>
        <dbReference type="ARBA" id="ARBA00004651"/>
    </source>
</evidence>
<evidence type="ECO:0000256" key="17">
    <source>
        <dbReference type="ARBA" id="ARBA00023201"/>
    </source>
</evidence>
<dbReference type="SUPFAM" id="SSF81660">
    <property type="entry name" value="Metal cation-transporting ATPase, ATP-binding domain N"/>
    <property type="match status" value="1"/>
</dbReference>
<dbReference type="SUPFAM" id="SSF56784">
    <property type="entry name" value="HAD-like"/>
    <property type="match status" value="1"/>
</dbReference>
<keyword evidence="15 20" id="KW-0406">Ion transport</keyword>
<feature type="region of interest" description="Disordered" evidence="21">
    <location>
        <begin position="1"/>
        <end position="23"/>
    </location>
</feature>
<feature type="compositionally biased region" description="Low complexity" evidence="21">
    <location>
        <begin position="14"/>
        <end position="23"/>
    </location>
</feature>
<keyword evidence="11 20" id="KW-0630">Potassium</keyword>
<evidence type="ECO:0000256" key="10">
    <source>
        <dbReference type="ARBA" id="ARBA00022840"/>
    </source>
</evidence>
<proteinExistence type="inferred from homology"/>
<keyword evidence="17" id="KW-0739">Sodium transport</keyword>
<evidence type="ECO:0000256" key="8">
    <source>
        <dbReference type="ARBA" id="ARBA00022692"/>
    </source>
</evidence>
<dbReference type="InterPro" id="IPR006068">
    <property type="entry name" value="ATPase_P-typ_cation-transptr_C"/>
</dbReference>
<dbReference type="InterPro" id="IPR059000">
    <property type="entry name" value="ATPase_P-type_domA"/>
</dbReference>
<dbReference type="SMART" id="SM00831">
    <property type="entry name" value="Cation_ATPase_N"/>
    <property type="match status" value="1"/>
</dbReference>
<evidence type="ECO:0000256" key="18">
    <source>
        <dbReference type="ARBA" id="ARBA00037422"/>
    </source>
</evidence>
<evidence type="ECO:0000259" key="22">
    <source>
        <dbReference type="SMART" id="SM00831"/>
    </source>
</evidence>
<dbReference type="InterPro" id="IPR005775">
    <property type="entry name" value="P-type_ATPase_IIC"/>
</dbReference>
<dbReference type="Gene3D" id="3.40.1110.10">
    <property type="entry name" value="Calcium-transporting ATPase, cytoplasmic domain N"/>
    <property type="match status" value="1"/>
</dbReference>
<feature type="transmembrane region" description="Helical" evidence="20">
    <location>
        <begin position="991"/>
        <end position="1011"/>
    </location>
</feature>
<dbReference type="Proteomes" id="UP001162164">
    <property type="component" value="Unassembled WGS sequence"/>
</dbReference>
<dbReference type="Gene3D" id="1.20.1110.10">
    <property type="entry name" value="Calcium-transporting ATPase, transmembrane domain"/>
    <property type="match status" value="1"/>
</dbReference>
<evidence type="ECO:0000256" key="9">
    <source>
        <dbReference type="ARBA" id="ARBA00022741"/>
    </source>
</evidence>
<evidence type="ECO:0000256" key="15">
    <source>
        <dbReference type="ARBA" id="ARBA00023065"/>
    </source>
</evidence>
<dbReference type="PROSITE" id="PS00154">
    <property type="entry name" value="ATPASE_E1_E2"/>
    <property type="match status" value="1"/>
</dbReference>
<dbReference type="PRINTS" id="PR00121">
    <property type="entry name" value="NAKATPASE"/>
</dbReference>
<evidence type="ECO:0000256" key="14">
    <source>
        <dbReference type="ARBA" id="ARBA00023053"/>
    </source>
</evidence>
<dbReference type="InterPro" id="IPR044492">
    <property type="entry name" value="P_typ_ATPase_HD_dom"/>
</dbReference>
<feature type="transmembrane region" description="Helical" evidence="20">
    <location>
        <begin position="110"/>
        <end position="132"/>
    </location>
</feature>
<dbReference type="SUPFAM" id="SSF81665">
    <property type="entry name" value="Calcium ATPase, transmembrane domain M"/>
    <property type="match status" value="1"/>
</dbReference>
<keyword evidence="16 20" id="KW-0472">Membrane</keyword>
<dbReference type="Pfam" id="PF00690">
    <property type="entry name" value="Cation_ATPase_N"/>
    <property type="match status" value="1"/>
</dbReference>
<comment type="caution">
    <text evidence="23">The sequence shown here is derived from an EMBL/GenBank/DDBJ whole genome shotgun (WGS) entry which is preliminary data.</text>
</comment>